<dbReference type="EMBL" id="KN837132">
    <property type="protein sequence ID" value="KIJ42140.1"/>
    <property type="molecule type" value="Genomic_DNA"/>
</dbReference>
<evidence type="ECO:0000313" key="2">
    <source>
        <dbReference type="EMBL" id="KIJ42140.1"/>
    </source>
</evidence>
<proteinExistence type="predicted"/>
<gene>
    <name evidence="2" type="ORF">M422DRAFT_780100</name>
</gene>
<keyword evidence="3" id="KW-1185">Reference proteome</keyword>
<dbReference type="HOGENOM" id="CLU_915772_0_0_1"/>
<accession>A0A0C9VU97</accession>
<dbReference type="Proteomes" id="UP000054279">
    <property type="component" value="Unassembled WGS sequence"/>
</dbReference>
<feature type="region of interest" description="Disordered" evidence="1">
    <location>
        <begin position="204"/>
        <end position="257"/>
    </location>
</feature>
<protein>
    <submittedName>
        <fullName evidence="2">Uncharacterized protein</fullName>
    </submittedName>
</protein>
<evidence type="ECO:0000313" key="3">
    <source>
        <dbReference type="Proteomes" id="UP000054279"/>
    </source>
</evidence>
<name>A0A0C9VU97_SPHS4</name>
<reference evidence="2 3" key="1">
    <citation type="submission" date="2014-06" db="EMBL/GenBank/DDBJ databases">
        <title>Evolutionary Origins and Diversification of the Mycorrhizal Mutualists.</title>
        <authorList>
            <consortium name="DOE Joint Genome Institute"/>
            <consortium name="Mycorrhizal Genomics Consortium"/>
            <person name="Kohler A."/>
            <person name="Kuo A."/>
            <person name="Nagy L.G."/>
            <person name="Floudas D."/>
            <person name="Copeland A."/>
            <person name="Barry K.W."/>
            <person name="Cichocki N."/>
            <person name="Veneault-Fourrey C."/>
            <person name="LaButti K."/>
            <person name="Lindquist E.A."/>
            <person name="Lipzen A."/>
            <person name="Lundell T."/>
            <person name="Morin E."/>
            <person name="Murat C."/>
            <person name="Riley R."/>
            <person name="Ohm R."/>
            <person name="Sun H."/>
            <person name="Tunlid A."/>
            <person name="Henrissat B."/>
            <person name="Grigoriev I.V."/>
            <person name="Hibbett D.S."/>
            <person name="Martin F."/>
        </authorList>
    </citation>
    <scope>NUCLEOTIDE SEQUENCE [LARGE SCALE GENOMIC DNA]</scope>
    <source>
        <strain evidence="2 3">SS14</strain>
    </source>
</reference>
<sequence>MSSTSISSVSVSVNFGDLHVSAGQTEWEVGQICAVQASLLVTMSCAHLSCAKILPVHLRAHKDRIERILKSDSWKGPRPAIITQLDNETGTPSEALLMATLEGQPLASINNPELHPLDFAIVSPTSTGLKSQLVITTTPPWERTPQYIYLFPITLKPKDRLTLWRAPISSVNADPWYLVSVSDLGKLNAASGARQTYWRNKPSISPSSVITNSRNRNTSSTPVLPIPRVSDQETTPQDTQLPHSTLNRSHKPPSTVEKTRAQLSRLKLLGINPFKFNRANASCSNVNRGSIFQAIPRNMVEITI</sequence>
<evidence type="ECO:0000256" key="1">
    <source>
        <dbReference type="SAM" id="MobiDB-lite"/>
    </source>
</evidence>
<feature type="compositionally biased region" description="Polar residues" evidence="1">
    <location>
        <begin position="232"/>
        <end position="247"/>
    </location>
</feature>
<dbReference type="AlphaFoldDB" id="A0A0C9VU97"/>
<feature type="compositionally biased region" description="Polar residues" evidence="1">
    <location>
        <begin position="204"/>
        <end position="222"/>
    </location>
</feature>
<organism evidence="2 3">
    <name type="scientific">Sphaerobolus stellatus (strain SS14)</name>
    <dbReference type="NCBI Taxonomy" id="990650"/>
    <lineage>
        <taxon>Eukaryota</taxon>
        <taxon>Fungi</taxon>
        <taxon>Dikarya</taxon>
        <taxon>Basidiomycota</taxon>
        <taxon>Agaricomycotina</taxon>
        <taxon>Agaricomycetes</taxon>
        <taxon>Phallomycetidae</taxon>
        <taxon>Geastrales</taxon>
        <taxon>Sphaerobolaceae</taxon>
        <taxon>Sphaerobolus</taxon>
    </lineage>
</organism>